<sequence length="350" mass="39162">MASSIFLTIDDLKTFHTIDRELYTRLVIDLGRDLMQSMEMIALWIWLEEVGYPNLILKMQTLPNQIINAIAEEAQLCLHCIASRTPPLPPTDSISYLPVTLTLMEGNSISLEYLFQNRERAVMKILTTVNTVCTNVFNDIVQQVLSLSNQAPNLNLNNNIIRNNITNTEVNPNLNLVGPGLGPGPEGQLLQPIVFGSGIIAVPTLGTATGVYGGASGKIIGTGESSLSAQSTLNPMAEPYNPMNVVIGSNEIVEEEVIPPEDRTMFITFSRGYPILEQEVRDFFNRRYGECVEDIRMQKVEENKQPLFAHVVFYTASKMSEILEGKQKVKFTIDGRHILARRHEPKRKMQ</sequence>
<dbReference type="OrthoDB" id="1882251at2759"/>
<dbReference type="CDD" id="cd00590">
    <property type="entry name" value="RRM_SF"/>
    <property type="match status" value="1"/>
</dbReference>
<evidence type="ECO:0000313" key="1">
    <source>
        <dbReference type="EMBL" id="OVA05969.1"/>
    </source>
</evidence>
<protein>
    <recommendedName>
        <fullName evidence="3">RNA recognition motif domain</fullName>
    </recommendedName>
</protein>
<dbReference type="STRING" id="56857.A0A200Q659"/>
<dbReference type="PANTHER" id="PTHR33527:SF14">
    <property type="entry name" value="OS07G0274300 PROTEIN"/>
    <property type="match status" value="1"/>
</dbReference>
<comment type="caution">
    <text evidence="1">The sequence shown here is derived from an EMBL/GenBank/DDBJ whole genome shotgun (WGS) entry which is preliminary data.</text>
</comment>
<evidence type="ECO:0000313" key="2">
    <source>
        <dbReference type="Proteomes" id="UP000195402"/>
    </source>
</evidence>
<organism evidence="1 2">
    <name type="scientific">Macleaya cordata</name>
    <name type="common">Five-seeded plume-poppy</name>
    <name type="synonym">Bocconia cordata</name>
    <dbReference type="NCBI Taxonomy" id="56857"/>
    <lineage>
        <taxon>Eukaryota</taxon>
        <taxon>Viridiplantae</taxon>
        <taxon>Streptophyta</taxon>
        <taxon>Embryophyta</taxon>
        <taxon>Tracheophyta</taxon>
        <taxon>Spermatophyta</taxon>
        <taxon>Magnoliopsida</taxon>
        <taxon>Ranunculales</taxon>
        <taxon>Papaveraceae</taxon>
        <taxon>Papaveroideae</taxon>
        <taxon>Macleaya</taxon>
    </lineage>
</organism>
<reference evidence="1 2" key="1">
    <citation type="journal article" date="2017" name="Mol. Plant">
        <title>The Genome of Medicinal Plant Macleaya cordata Provides New Insights into Benzylisoquinoline Alkaloids Metabolism.</title>
        <authorList>
            <person name="Liu X."/>
            <person name="Liu Y."/>
            <person name="Huang P."/>
            <person name="Ma Y."/>
            <person name="Qing Z."/>
            <person name="Tang Q."/>
            <person name="Cao H."/>
            <person name="Cheng P."/>
            <person name="Zheng Y."/>
            <person name="Yuan Z."/>
            <person name="Zhou Y."/>
            <person name="Liu J."/>
            <person name="Tang Z."/>
            <person name="Zhuo Y."/>
            <person name="Zhang Y."/>
            <person name="Yu L."/>
            <person name="Huang J."/>
            <person name="Yang P."/>
            <person name="Peng Q."/>
            <person name="Zhang J."/>
            <person name="Jiang W."/>
            <person name="Zhang Z."/>
            <person name="Lin K."/>
            <person name="Ro D.K."/>
            <person name="Chen X."/>
            <person name="Xiong X."/>
            <person name="Shang Y."/>
            <person name="Huang S."/>
            <person name="Zeng J."/>
        </authorList>
    </citation>
    <scope>NUCLEOTIDE SEQUENCE [LARGE SCALE GENOMIC DNA]</scope>
    <source>
        <strain evidence="2">cv. BLH2017</strain>
        <tissue evidence="1">Root</tissue>
    </source>
</reference>
<name>A0A200Q659_MACCD</name>
<accession>A0A200Q659</accession>
<dbReference type="EMBL" id="MVGT01002978">
    <property type="protein sequence ID" value="OVA05969.1"/>
    <property type="molecule type" value="Genomic_DNA"/>
</dbReference>
<keyword evidence="2" id="KW-1185">Reference proteome</keyword>
<dbReference type="InParanoid" id="A0A200Q659"/>
<dbReference type="OMA" id="ANEIGVC"/>
<proteinExistence type="predicted"/>
<evidence type="ECO:0008006" key="3">
    <source>
        <dbReference type="Google" id="ProtNLM"/>
    </source>
</evidence>
<dbReference type="AlphaFoldDB" id="A0A200Q659"/>
<dbReference type="PANTHER" id="PTHR33527">
    <property type="entry name" value="OS07G0274300 PROTEIN"/>
    <property type="match status" value="1"/>
</dbReference>
<gene>
    <name evidence="1" type="ORF">BVC80_1707g74</name>
</gene>
<dbReference type="Proteomes" id="UP000195402">
    <property type="component" value="Unassembled WGS sequence"/>
</dbReference>